<organism evidence="3 4">
    <name type="scientific">Pseudomonas lundensis</name>
    <dbReference type="NCBI Taxonomy" id="86185"/>
    <lineage>
        <taxon>Bacteria</taxon>
        <taxon>Pseudomonadati</taxon>
        <taxon>Pseudomonadota</taxon>
        <taxon>Gammaproteobacteria</taxon>
        <taxon>Pseudomonadales</taxon>
        <taxon>Pseudomonadaceae</taxon>
        <taxon>Pseudomonas</taxon>
    </lineage>
</organism>
<proteinExistence type="predicted"/>
<dbReference type="EMBL" id="OBKZ01000017">
    <property type="protein sequence ID" value="SOB52588.1"/>
    <property type="molecule type" value="Genomic_DNA"/>
</dbReference>
<name>A0AAX2H7E4_9PSED</name>
<dbReference type="NCBIfam" id="TIGR01643">
    <property type="entry name" value="YD_repeat_2x"/>
    <property type="match status" value="1"/>
</dbReference>
<accession>A0AAX2H7E4</accession>
<gene>
    <name evidence="3" type="ORF">PLUA15_240001</name>
</gene>
<feature type="domain" description="Teneurin-like YD-shell" evidence="2">
    <location>
        <begin position="438"/>
        <end position="844"/>
    </location>
</feature>
<evidence type="ECO:0000313" key="3">
    <source>
        <dbReference type="EMBL" id="SOB52588.1"/>
    </source>
</evidence>
<dbReference type="PANTHER" id="PTHR32305:SF15">
    <property type="entry name" value="PROTEIN RHSA-RELATED"/>
    <property type="match status" value="1"/>
</dbReference>
<dbReference type="InterPro" id="IPR050708">
    <property type="entry name" value="T6SS_VgrG/RHS"/>
</dbReference>
<dbReference type="Proteomes" id="UP000219564">
    <property type="component" value="Unassembled WGS sequence"/>
</dbReference>
<dbReference type="AlphaFoldDB" id="A0AAX2H7E4"/>
<dbReference type="InterPro" id="IPR056823">
    <property type="entry name" value="TEN-like_YD-shell"/>
</dbReference>
<dbReference type="InterPro" id="IPR006530">
    <property type="entry name" value="YD"/>
</dbReference>
<evidence type="ECO:0000259" key="2">
    <source>
        <dbReference type="Pfam" id="PF25023"/>
    </source>
</evidence>
<evidence type="ECO:0000313" key="4">
    <source>
        <dbReference type="Proteomes" id="UP000219564"/>
    </source>
</evidence>
<dbReference type="PANTHER" id="PTHR32305">
    <property type="match status" value="1"/>
</dbReference>
<dbReference type="Pfam" id="PF25023">
    <property type="entry name" value="TEN_YD-shell"/>
    <property type="match status" value="1"/>
</dbReference>
<keyword evidence="1" id="KW-0677">Repeat</keyword>
<evidence type="ECO:0000256" key="1">
    <source>
        <dbReference type="ARBA" id="ARBA00022737"/>
    </source>
</evidence>
<dbReference type="Gene3D" id="2.180.10.10">
    <property type="entry name" value="RHS repeat-associated core"/>
    <property type="match status" value="2"/>
</dbReference>
<sequence length="845" mass="96282">MFVTETTYFIDPDLEFSDQPAYCQLPQTVSQTWYYANVTEPRHYETVQTTYDNFGNLLTQIGADGVTETSTWYDKEGEDGCPPDPQGFVRNIKSKTVTPAPSSFGAAPTLQTLYRYDQYLGLNGASPWLVLSHEALKADDKNLQNSTFSYIEAPNDMYTHGRKLQDMVAFYDRSTPDKTYKTTTDYEYNLTTNTLAGETVLQTTNTVIGYDDIPDERVEPGEPEQPSRQVRKVFTVEHSLLNGQPLLNRDDNNVEIAYEYDLLGRVTKETVAPNNADYIASRTYTYALTNEESQEPASQSATDVKGVKTISYLDGFNRVIKETRRDADGLGGNPDAFRDIYSATYNHLEQLTAETVIDWERAKDVPLTSRFSYDDWGQQCSVLRPDGVMEHEVSDPVYRTTTKWIEGLGKTISTLNLFDKPVCIERKNTRNELYSEHFYKYDGLGRTAEEIDTVGSWTRYEYDAYDRIIKTTLPDENIITRDYAAHSSEDLPIKISVNDRVLGEQVFDGLDRMIESTTGGRRSVYTFKGGDMQPCKVMRPNGLETQYVYRPELGEDPEERIAVESTAIYTYDRESARLLSTSEGGNTLAREYFSTGEVKSERSTLQGELPRVMHYEYSRQSRLMSYIDVLGHTQTYSYDPLTAQLLATELGTTRSTFTYDDFGQINSIETIDGGQRLKIDLAYDDFGRETLRTFDLGDEVIQTLSQTYDVADRMTQRVLKQADEVLRDETYEYDVRGRLWIYTCSGSQAPVDPYGKVIQYQEFGFDAQDNITYVQTLFEEGRNESFYEYTNPADPCQLKAVTHTLQPDYPARIEFVYDGDGGLTKDEAGRTLVYDSLGRLSSIYV</sequence>
<protein>
    <submittedName>
        <fullName evidence="3">Sugar-binding protein</fullName>
    </submittedName>
</protein>
<comment type="caution">
    <text evidence="3">The sequence shown here is derived from an EMBL/GenBank/DDBJ whole genome shotgun (WGS) entry which is preliminary data.</text>
</comment>
<reference evidence="3 4" key="1">
    <citation type="submission" date="2017-08" db="EMBL/GenBank/DDBJ databases">
        <authorList>
            <person name="Chaillou S."/>
        </authorList>
    </citation>
    <scope>NUCLEOTIDE SEQUENCE [LARGE SCALE GENOMIC DNA]</scope>
    <source>
        <strain evidence="3 4">MFPA15A1205</strain>
    </source>
</reference>